<evidence type="ECO:0000313" key="3">
    <source>
        <dbReference type="EMBL" id="EKF73431.1"/>
    </source>
</evidence>
<dbReference type="EMBL" id="AMRJ01000026">
    <property type="protein sequence ID" value="EKF73431.1"/>
    <property type="molecule type" value="Genomic_DNA"/>
</dbReference>
<feature type="chain" id="PRO_5003947764" description="Lipoprotein" evidence="2">
    <location>
        <begin position="18"/>
        <end position="112"/>
    </location>
</feature>
<comment type="caution">
    <text evidence="3">The sequence shown here is derived from an EMBL/GenBank/DDBJ whole genome shotgun (WGS) entry which is preliminary data.</text>
</comment>
<dbReference type="RefSeq" id="WP_008929930.1">
    <property type="nucleotide sequence ID" value="NZ_AMRJ01000026.1"/>
</dbReference>
<accession>L0W929</accession>
<evidence type="ECO:0008006" key="5">
    <source>
        <dbReference type="Google" id="ProtNLM"/>
    </source>
</evidence>
<protein>
    <recommendedName>
        <fullName evidence="5">Lipoprotein</fullName>
    </recommendedName>
</protein>
<feature type="signal peptide" evidence="2">
    <location>
        <begin position="1"/>
        <end position="17"/>
    </location>
</feature>
<evidence type="ECO:0000256" key="1">
    <source>
        <dbReference type="SAM" id="MobiDB-lite"/>
    </source>
</evidence>
<dbReference type="Proteomes" id="UP000010164">
    <property type="component" value="Unassembled WGS sequence"/>
</dbReference>
<sequence length="112" mass="12021">MKPVVALLALGLPLMLAACSNHHPVSPALPDNASSCPDRDQDDNQNQQVCTQEYRPVMGYDENGGILGDFPNACTACTDDRVEYTVPSKLPMKNLRPDTEAPARPAPATSVD</sequence>
<reference evidence="3 4" key="1">
    <citation type="journal article" date="2012" name="J. Bacteriol.">
        <title>Genome Sequence of the Alkane-Degrading Bacterium Alcanivorax hongdengensis Type Strain A-11-3.</title>
        <authorList>
            <person name="Lai Q."/>
            <person name="Shao Z."/>
        </authorList>
    </citation>
    <scope>NUCLEOTIDE SEQUENCE [LARGE SCALE GENOMIC DNA]</scope>
    <source>
        <strain evidence="3 4">A-11-3</strain>
    </source>
</reference>
<organism evidence="3 4">
    <name type="scientific">Alcanivorax hongdengensis A-11-3</name>
    <dbReference type="NCBI Taxonomy" id="1177179"/>
    <lineage>
        <taxon>Bacteria</taxon>
        <taxon>Pseudomonadati</taxon>
        <taxon>Pseudomonadota</taxon>
        <taxon>Gammaproteobacteria</taxon>
        <taxon>Oceanospirillales</taxon>
        <taxon>Alcanivoracaceae</taxon>
        <taxon>Alcanivorax</taxon>
    </lineage>
</organism>
<dbReference type="OrthoDB" id="5298703at2"/>
<dbReference type="eggNOG" id="ENOG5032H17">
    <property type="taxonomic scope" value="Bacteria"/>
</dbReference>
<dbReference type="AlphaFoldDB" id="L0W929"/>
<gene>
    <name evidence="3" type="ORF">A11A3_13800</name>
</gene>
<proteinExistence type="predicted"/>
<dbReference type="STRING" id="1177179.A11A3_13800"/>
<feature type="region of interest" description="Disordered" evidence="1">
    <location>
        <begin position="23"/>
        <end position="49"/>
    </location>
</feature>
<keyword evidence="4" id="KW-1185">Reference proteome</keyword>
<feature type="region of interest" description="Disordered" evidence="1">
    <location>
        <begin position="87"/>
        <end position="112"/>
    </location>
</feature>
<keyword evidence="2" id="KW-0732">Signal</keyword>
<name>L0W929_9GAMM</name>
<dbReference type="PROSITE" id="PS51257">
    <property type="entry name" value="PROKAR_LIPOPROTEIN"/>
    <property type="match status" value="1"/>
</dbReference>
<dbReference type="PATRIC" id="fig|1177179.3.peg.2743"/>
<evidence type="ECO:0000256" key="2">
    <source>
        <dbReference type="SAM" id="SignalP"/>
    </source>
</evidence>
<evidence type="ECO:0000313" key="4">
    <source>
        <dbReference type="Proteomes" id="UP000010164"/>
    </source>
</evidence>